<accession>A0A0D2KIW8</accession>
<dbReference type="EMBL" id="KN848062">
    <property type="protein sequence ID" value="KIY03395.1"/>
    <property type="molecule type" value="Genomic_DNA"/>
</dbReference>
<proteinExistence type="predicted"/>
<evidence type="ECO:0000259" key="1">
    <source>
        <dbReference type="PROSITE" id="PS52006"/>
    </source>
</evidence>
<sequence length="370" mass="39096">MTGNDANGLLVLLQPDGQWYYPPTDISTSIPTVISPDQITIPVSSDSGETTNLTIPIPVSAGRIWLAQGTLQFSVVLGATGPALVEPSVTGPSQNSTSWGFVELTYTADGIVYSDISYVDFVSMNLGLVLTGADMGTQTTPGLEPNAIQTLCEGLANQTAADGYPWNELCVTDAQGQPVRVLAPADYMDLNPDAFADYWSSYVDQVWTTYASQPLIINSQSELGNISCTVSASDDLLTCTDDSDAGTIASFAQPSAMDIFSCATGPFALDSAATDLQQAVIPRLCAAFNRATLLIDGGNVQPDGAMSECYYTAPTTNWYSKLVHQLQLDGRGYAFAYDDVTPDNDANDAQNESGLVASADPEGLLIIISS</sequence>
<protein>
    <recommendedName>
        <fullName evidence="1">GH64 domain-containing protein</fullName>
    </recommendedName>
</protein>
<dbReference type="PANTHER" id="PTHR38165:SF1">
    <property type="entry name" value="GLUCANASE B"/>
    <property type="match status" value="1"/>
</dbReference>
<dbReference type="InterPro" id="IPR037398">
    <property type="entry name" value="Glyco_hydro_64_fam"/>
</dbReference>
<dbReference type="RefSeq" id="XP_016637517.1">
    <property type="nucleotide sequence ID" value="XM_016770607.1"/>
</dbReference>
<gene>
    <name evidence="2" type="ORF">Z520_00086</name>
</gene>
<dbReference type="InterPro" id="IPR037176">
    <property type="entry name" value="Osmotin/thaumatin-like_sf"/>
</dbReference>
<dbReference type="PROSITE" id="PS52006">
    <property type="entry name" value="GH64"/>
    <property type="match status" value="1"/>
</dbReference>
<organism evidence="2 3">
    <name type="scientific">Fonsecaea multimorphosa CBS 102226</name>
    <dbReference type="NCBI Taxonomy" id="1442371"/>
    <lineage>
        <taxon>Eukaryota</taxon>
        <taxon>Fungi</taxon>
        <taxon>Dikarya</taxon>
        <taxon>Ascomycota</taxon>
        <taxon>Pezizomycotina</taxon>
        <taxon>Eurotiomycetes</taxon>
        <taxon>Chaetothyriomycetidae</taxon>
        <taxon>Chaetothyriales</taxon>
        <taxon>Herpotrichiellaceae</taxon>
        <taxon>Fonsecaea</taxon>
    </lineage>
</organism>
<dbReference type="GeneID" id="27705832"/>
<dbReference type="Pfam" id="PF16483">
    <property type="entry name" value="Glyco_hydro_64"/>
    <property type="match status" value="1"/>
</dbReference>
<dbReference type="InterPro" id="IPR032477">
    <property type="entry name" value="Glyco_hydro_64"/>
</dbReference>
<feature type="domain" description="GH64" evidence="1">
    <location>
        <begin position="1"/>
        <end position="361"/>
    </location>
</feature>
<dbReference type="Gene3D" id="3.30.920.50">
    <property type="entry name" value="Beta-1,3-glucanase, C-terminal domain"/>
    <property type="match status" value="1"/>
</dbReference>
<evidence type="ECO:0000313" key="2">
    <source>
        <dbReference type="EMBL" id="KIY03395.1"/>
    </source>
</evidence>
<reference evidence="2 3" key="1">
    <citation type="submission" date="2015-01" db="EMBL/GenBank/DDBJ databases">
        <title>The Genome Sequence of Fonsecaea multimorphosa CBS 102226.</title>
        <authorList>
            <consortium name="The Broad Institute Genomics Platform"/>
            <person name="Cuomo C."/>
            <person name="de Hoog S."/>
            <person name="Gorbushina A."/>
            <person name="Stielow B."/>
            <person name="Teixiera M."/>
            <person name="Abouelleil A."/>
            <person name="Chapman S.B."/>
            <person name="Priest M."/>
            <person name="Young S.K."/>
            <person name="Wortman J."/>
            <person name="Nusbaum C."/>
            <person name="Birren B."/>
        </authorList>
    </citation>
    <scope>NUCLEOTIDE SEQUENCE [LARGE SCALE GENOMIC DNA]</scope>
    <source>
        <strain evidence="2 3">CBS 102226</strain>
    </source>
</reference>
<dbReference type="Proteomes" id="UP000053411">
    <property type="component" value="Unassembled WGS sequence"/>
</dbReference>
<dbReference type="AlphaFoldDB" id="A0A0D2KIW8"/>
<dbReference type="VEuPathDB" id="FungiDB:Z520_00086"/>
<dbReference type="OrthoDB" id="5290283at2759"/>
<keyword evidence="3" id="KW-1185">Reference proteome</keyword>
<dbReference type="Gene3D" id="2.60.110.10">
    <property type="entry name" value="Thaumatin"/>
    <property type="match status" value="1"/>
</dbReference>
<dbReference type="STRING" id="1442371.A0A0D2KIW8"/>
<dbReference type="InterPro" id="IPR042517">
    <property type="entry name" value="Glyco_hydro_64_N_2"/>
</dbReference>
<name>A0A0D2KIW8_9EURO</name>
<evidence type="ECO:0000313" key="3">
    <source>
        <dbReference type="Proteomes" id="UP000053411"/>
    </source>
</evidence>
<dbReference type="PANTHER" id="PTHR38165">
    <property type="match status" value="1"/>
</dbReference>